<keyword evidence="2" id="KW-0902">Two-component regulatory system</keyword>
<accession>A0AA41Z457</accession>
<dbReference type="GO" id="GO:0006355">
    <property type="term" value="P:regulation of DNA-templated transcription"/>
    <property type="evidence" value="ECO:0007669"/>
    <property type="project" value="TreeGrafter"/>
</dbReference>
<dbReference type="GO" id="GO:0000156">
    <property type="term" value="F:phosphorelay response regulator activity"/>
    <property type="evidence" value="ECO:0007669"/>
    <property type="project" value="TreeGrafter"/>
</dbReference>
<dbReference type="Proteomes" id="UP001165565">
    <property type="component" value="Unassembled WGS sequence"/>
</dbReference>
<dbReference type="PANTHER" id="PTHR48111">
    <property type="entry name" value="REGULATOR OF RPOS"/>
    <property type="match status" value="1"/>
</dbReference>
<evidence type="ECO:0000313" key="8">
    <source>
        <dbReference type="EMBL" id="MCW6533707.1"/>
    </source>
</evidence>
<gene>
    <name evidence="8" type="ORF">NEE01_02795</name>
</gene>
<evidence type="ECO:0000259" key="7">
    <source>
        <dbReference type="PROSITE" id="PS50110"/>
    </source>
</evidence>
<dbReference type="Gene3D" id="3.40.50.2300">
    <property type="match status" value="1"/>
</dbReference>
<keyword evidence="5" id="KW-0804">Transcription</keyword>
<dbReference type="AlphaFoldDB" id="A0AA41Z457"/>
<evidence type="ECO:0000256" key="3">
    <source>
        <dbReference type="ARBA" id="ARBA00023015"/>
    </source>
</evidence>
<evidence type="ECO:0000256" key="4">
    <source>
        <dbReference type="ARBA" id="ARBA00023125"/>
    </source>
</evidence>
<keyword evidence="4" id="KW-0238">DNA-binding</keyword>
<evidence type="ECO:0000256" key="5">
    <source>
        <dbReference type="ARBA" id="ARBA00023163"/>
    </source>
</evidence>
<keyword evidence="1 6" id="KW-0597">Phosphoprotein</keyword>
<sequence>MPRILVADDDDLLGELLRFKLESVGYEVTVVGDGEAALGEAQSGDYDLVVLDAMMPVLSGPEVLRVLRGAPRTDALPIVMLTSRKAQTEVAAALRSGANDYLTKPFIPDELVARVRAILKAESGRGRNAA</sequence>
<evidence type="ECO:0000313" key="9">
    <source>
        <dbReference type="Proteomes" id="UP001165565"/>
    </source>
</evidence>
<dbReference type="InterPro" id="IPR039420">
    <property type="entry name" value="WalR-like"/>
</dbReference>
<evidence type="ECO:0000256" key="2">
    <source>
        <dbReference type="ARBA" id="ARBA00023012"/>
    </source>
</evidence>
<reference evidence="8" key="1">
    <citation type="submission" date="2022-06" db="EMBL/GenBank/DDBJ databases">
        <title>Sphingomonas sp. nov. isolated from rhizosphere soil of tomato.</title>
        <authorList>
            <person name="Dong H."/>
            <person name="Gao R."/>
        </authorList>
    </citation>
    <scope>NUCLEOTIDE SEQUENCE</scope>
    <source>
        <strain evidence="8">MMSM24</strain>
    </source>
</reference>
<dbReference type="PANTHER" id="PTHR48111:SF21">
    <property type="entry name" value="DNA-BINDING DUAL MASTER TRANSCRIPTIONAL REGULATOR RPAA"/>
    <property type="match status" value="1"/>
</dbReference>
<dbReference type="GO" id="GO:0005829">
    <property type="term" value="C:cytosol"/>
    <property type="evidence" value="ECO:0007669"/>
    <property type="project" value="TreeGrafter"/>
</dbReference>
<comment type="caution">
    <text evidence="8">The sequence shown here is derived from an EMBL/GenBank/DDBJ whole genome shotgun (WGS) entry which is preliminary data.</text>
</comment>
<dbReference type="GO" id="GO:0032993">
    <property type="term" value="C:protein-DNA complex"/>
    <property type="evidence" value="ECO:0007669"/>
    <property type="project" value="TreeGrafter"/>
</dbReference>
<organism evidence="8 9">
    <name type="scientific">Sphingomonas lycopersici</name>
    <dbReference type="NCBI Taxonomy" id="2951807"/>
    <lineage>
        <taxon>Bacteria</taxon>
        <taxon>Pseudomonadati</taxon>
        <taxon>Pseudomonadota</taxon>
        <taxon>Alphaproteobacteria</taxon>
        <taxon>Sphingomonadales</taxon>
        <taxon>Sphingomonadaceae</taxon>
        <taxon>Sphingomonas</taxon>
    </lineage>
</organism>
<dbReference type="RefSeq" id="WP_179514042.1">
    <property type="nucleotide sequence ID" value="NZ_JANFAV010000001.1"/>
</dbReference>
<dbReference type="SUPFAM" id="SSF52172">
    <property type="entry name" value="CheY-like"/>
    <property type="match status" value="1"/>
</dbReference>
<dbReference type="InterPro" id="IPR001789">
    <property type="entry name" value="Sig_transdc_resp-reg_receiver"/>
</dbReference>
<evidence type="ECO:0000256" key="1">
    <source>
        <dbReference type="ARBA" id="ARBA00022553"/>
    </source>
</evidence>
<dbReference type="EMBL" id="JANFAV010000001">
    <property type="protein sequence ID" value="MCW6533707.1"/>
    <property type="molecule type" value="Genomic_DNA"/>
</dbReference>
<protein>
    <submittedName>
        <fullName evidence="8">Response regulator</fullName>
    </submittedName>
</protein>
<dbReference type="PROSITE" id="PS50110">
    <property type="entry name" value="RESPONSE_REGULATORY"/>
    <property type="match status" value="1"/>
</dbReference>
<keyword evidence="3" id="KW-0805">Transcription regulation</keyword>
<name>A0AA41Z457_9SPHN</name>
<feature type="modified residue" description="4-aspartylphosphate" evidence="6">
    <location>
        <position position="52"/>
    </location>
</feature>
<keyword evidence="9" id="KW-1185">Reference proteome</keyword>
<proteinExistence type="predicted"/>
<dbReference type="InterPro" id="IPR011006">
    <property type="entry name" value="CheY-like_superfamily"/>
</dbReference>
<feature type="domain" description="Response regulatory" evidence="7">
    <location>
        <begin position="3"/>
        <end position="119"/>
    </location>
</feature>
<evidence type="ECO:0000256" key="6">
    <source>
        <dbReference type="PROSITE-ProRule" id="PRU00169"/>
    </source>
</evidence>
<dbReference type="SMART" id="SM00448">
    <property type="entry name" value="REC"/>
    <property type="match status" value="1"/>
</dbReference>
<dbReference type="GO" id="GO:0000976">
    <property type="term" value="F:transcription cis-regulatory region binding"/>
    <property type="evidence" value="ECO:0007669"/>
    <property type="project" value="TreeGrafter"/>
</dbReference>
<dbReference type="Pfam" id="PF00072">
    <property type="entry name" value="Response_reg"/>
    <property type="match status" value="1"/>
</dbReference>